<organism evidence="2 3">
    <name type="scientific">Gossypium australe</name>
    <dbReference type="NCBI Taxonomy" id="47621"/>
    <lineage>
        <taxon>Eukaryota</taxon>
        <taxon>Viridiplantae</taxon>
        <taxon>Streptophyta</taxon>
        <taxon>Embryophyta</taxon>
        <taxon>Tracheophyta</taxon>
        <taxon>Spermatophyta</taxon>
        <taxon>Magnoliopsida</taxon>
        <taxon>eudicotyledons</taxon>
        <taxon>Gunneridae</taxon>
        <taxon>Pentapetalae</taxon>
        <taxon>rosids</taxon>
        <taxon>malvids</taxon>
        <taxon>Malvales</taxon>
        <taxon>Malvaceae</taxon>
        <taxon>Malvoideae</taxon>
        <taxon>Gossypium</taxon>
    </lineage>
</organism>
<dbReference type="OrthoDB" id="1938712at2759"/>
<dbReference type="InterPro" id="IPR041588">
    <property type="entry name" value="Integrase_H2C2"/>
</dbReference>
<feature type="domain" description="Integrase zinc-binding" evidence="1">
    <location>
        <begin position="9"/>
        <end position="48"/>
    </location>
</feature>
<dbReference type="PANTHER" id="PTHR45835">
    <property type="entry name" value="YALI0A06105P"/>
    <property type="match status" value="1"/>
</dbReference>
<dbReference type="AlphaFoldDB" id="A0A5B6WD93"/>
<sequence>METRPKAKGHSGTTTIRHRMTGWVYLKGMSKDINRWVKECDVCQKNKYDLLASPGFLQSLSVPIKVWADISMDFIDELLVLKGKDTIWVVVDRLMKYGHFLALAHPY</sequence>
<name>A0A5B6WD93_9ROSI</name>
<dbReference type="Pfam" id="PF17921">
    <property type="entry name" value="Integrase_H2C2"/>
    <property type="match status" value="1"/>
</dbReference>
<dbReference type="EMBL" id="SMMG02000003">
    <property type="protein sequence ID" value="KAA3479403.1"/>
    <property type="molecule type" value="Genomic_DNA"/>
</dbReference>
<reference evidence="3" key="1">
    <citation type="journal article" date="2019" name="Plant Biotechnol. J.">
        <title>Genome sequencing of the Australian wild diploid species Gossypium australe highlights disease resistance and delayed gland morphogenesis.</title>
        <authorList>
            <person name="Cai Y."/>
            <person name="Cai X."/>
            <person name="Wang Q."/>
            <person name="Wang P."/>
            <person name="Zhang Y."/>
            <person name="Cai C."/>
            <person name="Xu Y."/>
            <person name="Wang K."/>
            <person name="Zhou Z."/>
            <person name="Wang C."/>
            <person name="Geng S."/>
            <person name="Li B."/>
            <person name="Dong Q."/>
            <person name="Hou Y."/>
            <person name="Wang H."/>
            <person name="Ai P."/>
            <person name="Liu Z."/>
            <person name="Yi F."/>
            <person name="Sun M."/>
            <person name="An G."/>
            <person name="Cheng J."/>
            <person name="Zhang Y."/>
            <person name="Shi Q."/>
            <person name="Xie Y."/>
            <person name="Shi X."/>
            <person name="Chang Y."/>
            <person name="Huang F."/>
            <person name="Chen Y."/>
            <person name="Hong S."/>
            <person name="Mi L."/>
            <person name="Sun Q."/>
            <person name="Zhang L."/>
            <person name="Zhou B."/>
            <person name="Peng R."/>
            <person name="Zhang X."/>
            <person name="Liu F."/>
        </authorList>
    </citation>
    <scope>NUCLEOTIDE SEQUENCE [LARGE SCALE GENOMIC DNA]</scope>
    <source>
        <strain evidence="3">cv. PA1801</strain>
    </source>
</reference>
<dbReference type="PANTHER" id="PTHR45835:SF99">
    <property type="entry name" value="CHROMO DOMAIN-CONTAINING PROTEIN-RELATED"/>
    <property type="match status" value="1"/>
</dbReference>
<comment type="caution">
    <text evidence="2">The sequence shown here is derived from an EMBL/GenBank/DDBJ whole genome shotgun (WGS) entry which is preliminary data.</text>
</comment>
<dbReference type="Gene3D" id="1.10.340.70">
    <property type="match status" value="1"/>
</dbReference>
<protein>
    <submittedName>
        <fullName evidence="2">Transposon Ty3-I Gag-Pol polyprotein</fullName>
    </submittedName>
</protein>
<evidence type="ECO:0000313" key="3">
    <source>
        <dbReference type="Proteomes" id="UP000325315"/>
    </source>
</evidence>
<evidence type="ECO:0000313" key="2">
    <source>
        <dbReference type="EMBL" id="KAA3479403.1"/>
    </source>
</evidence>
<gene>
    <name evidence="2" type="ORF">EPI10_019915</name>
</gene>
<dbReference type="Proteomes" id="UP000325315">
    <property type="component" value="Unassembled WGS sequence"/>
</dbReference>
<proteinExistence type="predicted"/>
<keyword evidence="3" id="KW-1185">Reference proteome</keyword>
<accession>A0A5B6WD93</accession>
<evidence type="ECO:0000259" key="1">
    <source>
        <dbReference type="Pfam" id="PF17921"/>
    </source>
</evidence>